<evidence type="ECO:0000313" key="2">
    <source>
        <dbReference type="EMBL" id="MBU9720346.1"/>
    </source>
</evidence>
<proteinExistence type="predicted"/>
<evidence type="ECO:0000313" key="3">
    <source>
        <dbReference type="Proteomes" id="UP000790580"/>
    </source>
</evidence>
<gene>
    <name evidence="2" type="ORF">KS407_02690</name>
</gene>
<organism evidence="2 3">
    <name type="scientific">Evansella alkalicola</name>
    <dbReference type="NCBI Taxonomy" id="745819"/>
    <lineage>
        <taxon>Bacteria</taxon>
        <taxon>Bacillati</taxon>
        <taxon>Bacillota</taxon>
        <taxon>Bacilli</taxon>
        <taxon>Bacillales</taxon>
        <taxon>Bacillaceae</taxon>
        <taxon>Evansella</taxon>
    </lineage>
</organism>
<name>A0ABS6JQG7_9BACI</name>
<feature type="compositionally biased region" description="Basic and acidic residues" evidence="1">
    <location>
        <begin position="54"/>
        <end position="73"/>
    </location>
</feature>
<feature type="region of interest" description="Disordered" evidence="1">
    <location>
        <begin position="20"/>
        <end position="105"/>
    </location>
</feature>
<dbReference type="EMBL" id="JAHQCR010000016">
    <property type="protein sequence ID" value="MBU9720346.1"/>
    <property type="molecule type" value="Genomic_DNA"/>
</dbReference>
<feature type="compositionally biased region" description="Polar residues" evidence="1">
    <location>
        <begin position="20"/>
        <end position="43"/>
    </location>
</feature>
<sequence>MGGLKSIELQVALPRTQTAGKIQDQLQQRGPNVQHHISQNQLEESVKKRTQVTETEHAEKKRLNNDSEKEKKNSQQYNKKQMKVDSKGEDFEDHPFKGKHFDVKW</sequence>
<feature type="compositionally biased region" description="Basic and acidic residues" evidence="1">
    <location>
        <begin position="82"/>
        <end position="105"/>
    </location>
</feature>
<comment type="caution">
    <text evidence="2">The sequence shown here is derived from an EMBL/GenBank/DDBJ whole genome shotgun (WGS) entry which is preliminary data.</text>
</comment>
<accession>A0ABS6JQG7</accession>
<dbReference type="Proteomes" id="UP000790580">
    <property type="component" value="Unassembled WGS sequence"/>
</dbReference>
<evidence type="ECO:0000256" key="1">
    <source>
        <dbReference type="SAM" id="MobiDB-lite"/>
    </source>
</evidence>
<protein>
    <submittedName>
        <fullName evidence="2">Uncharacterized protein</fullName>
    </submittedName>
</protein>
<keyword evidence="3" id="KW-1185">Reference proteome</keyword>
<dbReference type="RefSeq" id="WP_088075669.1">
    <property type="nucleotide sequence ID" value="NZ_JAHQCR010000016.1"/>
</dbReference>
<reference evidence="2 3" key="1">
    <citation type="submission" date="2021-06" db="EMBL/GenBank/DDBJ databases">
        <title>Bacillus sp. RD4P76, an endophyte from a halophyte.</title>
        <authorList>
            <person name="Sun J.-Q."/>
        </authorList>
    </citation>
    <scope>NUCLEOTIDE SEQUENCE [LARGE SCALE GENOMIC DNA]</scope>
    <source>
        <strain evidence="2 3">JCM 17098</strain>
    </source>
</reference>